<accession>A0AAU8MX97</accession>
<dbReference type="EMBL" id="CP159925">
    <property type="protein sequence ID" value="XCO76244.1"/>
    <property type="molecule type" value="Genomic_DNA"/>
</dbReference>
<sequence length="118" mass="12657">MASAGHADAAAKTRDGVVASRAPRAFPAASGEARANATAARLQSSDGCGRTSRFEFDPSDIARVDRDFACGAFRRHRPNRFRPRAKRRATTAPIALRERGAATNACTSCGANVERPRW</sequence>
<dbReference type="RefSeq" id="WP_363799608.1">
    <property type="nucleotide sequence ID" value="NZ_CP159925.1"/>
</dbReference>
<protein>
    <submittedName>
        <fullName evidence="2">Uncharacterized protein</fullName>
    </submittedName>
</protein>
<evidence type="ECO:0000256" key="1">
    <source>
        <dbReference type="SAM" id="MobiDB-lite"/>
    </source>
</evidence>
<name>A0AAU8MX97_9GAMM</name>
<reference evidence="2" key="1">
    <citation type="submission" date="2024-06" db="EMBL/GenBank/DDBJ databases">
        <authorList>
            <person name="Li S."/>
        </authorList>
    </citation>
    <scope>NUCLEOTIDE SEQUENCE</scope>
    <source>
        <strain evidence="2">SR10</strain>
    </source>
</reference>
<proteinExistence type="predicted"/>
<gene>
    <name evidence="2" type="ORF">ABU614_05495</name>
</gene>
<feature type="region of interest" description="Disordered" evidence="1">
    <location>
        <begin position="1"/>
        <end position="38"/>
    </location>
</feature>
<dbReference type="AlphaFoldDB" id="A0AAU8MX97"/>
<evidence type="ECO:0000313" key="2">
    <source>
        <dbReference type="EMBL" id="XCO76244.1"/>
    </source>
</evidence>
<feature type="compositionally biased region" description="Low complexity" evidence="1">
    <location>
        <begin position="17"/>
        <end position="30"/>
    </location>
</feature>
<organism evidence="2">
    <name type="scientific">Lysobacter firmicutimachus</name>
    <dbReference type="NCBI Taxonomy" id="1792846"/>
    <lineage>
        <taxon>Bacteria</taxon>
        <taxon>Pseudomonadati</taxon>
        <taxon>Pseudomonadota</taxon>
        <taxon>Gammaproteobacteria</taxon>
        <taxon>Lysobacterales</taxon>
        <taxon>Lysobacteraceae</taxon>
        <taxon>Lysobacter</taxon>
    </lineage>
</organism>